<organism evidence="4 5">
    <name type="scientific">Besnoitia besnoiti</name>
    <name type="common">Apicomplexan protozoan</name>
    <dbReference type="NCBI Taxonomy" id="94643"/>
    <lineage>
        <taxon>Eukaryota</taxon>
        <taxon>Sar</taxon>
        <taxon>Alveolata</taxon>
        <taxon>Apicomplexa</taxon>
        <taxon>Conoidasida</taxon>
        <taxon>Coccidia</taxon>
        <taxon>Eucoccidiorida</taxon>
        <taxon>Eimeriorina</taxon>
        <taxon>Sarcocystidae</taxon>
        <taxon>Besnoitia</taxon>
    </lineage>
</organism>
<dbReference type="InterPro" id="IPR007226">
    <property type="entry name" value="SRS_dom"/>
</dbReference>
<protein>
    <recommendedName>
        <fullName evidence="3">SRS domain-containing protein</fullName>
    </recommendedName>
</protein>
<keyword evidence="5" id="KW-1185">Reference proteome</keyword>
<dbReference type="RefSeq" id="XP_029220947.1">
    <property type="nucleotide sequence ID" value="XM_029361982.1"/>
</dbReference>
<dbReference type="VEuPathDB" id="ToxoDB:BESB_033960"/>
<keyword evidence="2" id="KW-0732">Signal</keyword>
<evidence type="ECO:0000313" key="5">
    <source>
        <dbReference type="Proteomes" id="UP000224006"/>
    </source>
</evidence>
<comment type="caution">
    <text evidence="4">The sequence shown here is derived from an EMBL/GenBank/DDBJ whole genome shotgun (WGS) entry which is preliminary data.</text>
</comment>
<dbReference type="InterPro" id="IPR036755">
    <property type="entry name" value="SRS_dom_sf"/>
</dbReference>
<dbReference type="SUPFAM" id="SSF74877">
    <property type="entry name" value="Major surface antigen p30, SAG1"/>
    <property type="match status" value="1"/>
</dbReference>
<feature type="domain" description="SRS" evidence="3">
    <location>
        <begin position="203"/>
        <end position="320"/>
    </location>
</feature>
<name>A0A2A9MEJ5_BESBE</name>
<feature type="signal peptide" evidence="2">
    <location>
        <begin position="1"/>
        <end position="24"/>
    </location>
</feature>
<dbReference type="EMBL" id="NWUJ01000002">
    <property type="protein sequence ID" value="PFH36938.1"/>
    <property type="molecule type" value="Genomic_DNA"/>
</dbReference>
<evidence type="ECO:0000256" key="1">
    <source>
        <dbReference type="SAM" id="MobiDB-lite"/>
    </source>
</evidence>
<dbReference type="OrthoDB" id="10599702at2759"/>
<dbReference type="Gene3D" id="2.60.40.1320">
    <property type="entry name" value="SRS domain"/>
    <property type="match status" value="2"/>
</dbReference>
<feature type="chain" id="PRO_5012834878" description="SRS domain-containing protein" evidence="2">
    <location>
        <begin position="25"/>
        <end position="355"/>
    </location>
</feature>
<dbReference type="AlphaFoldDB" id="A0A2A9MEJ5"/>
<feature type="domain" description="SRS" evidence="3">
    <location>
        <begin position="43"/>
        <end position="171"/>
    </location>
</feature>
<dbReference type="KEGG" id="bbes:BESB_033960"/>
<dbReference type="Pfam" id="PF04092">
    <property type="entry name" value="SAG"/>
    <property type="match status" value="2"/>
</dbReference>
<dbReference type="Proteomes" id="UP000224006">
    <property type="component" value="Chromosome II"/>
</dbReference>
<evidence type="ECO:0000256" key="2">
    <source>
        <dbReference type="SAM" id="SignalP"/>
    </source>
</evidence>
<proteinExistence type="predicted"/>
<gene>
    <name evidence="4" type="ORF">BESB_033960</name>
</gene>
<accession>A0A2A9MEJ5</accession>
<feature type="region of interest" description="Disordered" evidence="1">
    <location>
        <begin position="177"/>
        <end position="207"/>
    </location>
</feature>
<evidence type="ECO:0000259" key="3">
    <source>
        <dbReference type="Pfam" id="PF04092"/>
    </source>
</evidence>
<dbReference type="GO" id="GO:0016020">
    <property type="term" value="C:membrane"/>
    <property type="evidence" value="ECO:0007669"/>
    <property type="project" value="InterPro"/>
</dbReference>
<reference evidence="4 5" key="1">
    <citation type="submission" date="2017-09" db="EMBL/GenBank/DDBJ databases">
        <title>Genome sequencing of Besnoitia besnoiti strain Bb-Ger1.</title>
        <authorList>
            <person name="Schares G."/>
            <person name="Venepally P."/>
            <person name="Lorenzi H.A."/>
        </authorList>
    </citation>
    <scope>NUCLEOTIDE SEQUENCE [LARGE SCALE GENOMIC DNA]</scope>
    <source>
        <strain evidence="4 5">Bb-Ger1</strain>
    </source>
</reference>
<dbReference type="GeneID" id="40308377"/>
<sequence>MAVCGVPFVAVSALIAVFMPFASAEVQSFPISGVQPVPTSNICDAVEQSEAGGNKMLPLQISPSASSISFTCSANKDAALTPADGMFFDKEDCQSPNQLVTVWSDATLTPAPSQGKKQVYTLTVPKTQRQGKTVYYCCDIAVTGEDGEKEVIQRAEQSVEEKNRCVVKITVDEILSKPEAPSEHQQVPGQQGDVAQEKKCETGTENATVSTDKPLLFKCGPGMALQPAGLENVFDGSDGTCATSVNLKQLVDAELSKANQENTRSPQENESYTFSLKTTPKHDASLCYRCVLLDESSQTGGSRAFVRTVLSEQKQCLLKILIQGTSGPAGAGPPSRMESSWFAATLLLATICSLL</sequence>
<evidence type="ECO:0000313" key="4">
    <source>
        <dbReference type="EMBL" id="PFH36938.1"/>
    </source>
</evidence>